<proteinExistence type="predicted"/>
<dbReference type="InterPro" id="IPR036866">
    <property type="entry name" value="RibonucZ/Hydroxyglut_hydro"/>
</dbReference>
<dbReference type="InterPro" id="IPR052159">
    <property type="entry name" value="Competence_DNA_uptake"/>
</dbReference>
<evidence type="ECO:0000259" key="1">
    <source>
        <dbReference type="Pfam" id="PF00753"/>
    </source>
</evidence>
<dbReference type="AlphaFoldDB" id="A0A031K5P3"/>
<organism evidence="2 3">
    <name type="scientific">Novosphingobium resinovorum</name>
    <dbReference type="NCBI Taxonomy" id="158500"/>
    <lineage>
        <taxon>Bacteria</taxon>
        <taxon>Pseudomonadati</taxon>
        <taxon>Pseudomonadota</taxon>
        <taxon>Alphaproteobacteria</taxon>
        <taxon>Sphingomonadales</taxon>
        <taxon>Sphingomonadaceae</taxon>
        <taxon>Novosphingobium</taxon>
    </lineage>
</organism>
<dbReference type="EMBL" id="JFYZ01000001">
    <property type="protein sequence ID" value="EZP84308.1"/>
    <property type="molecule type" value="Genomic_DNA"/>
</dbReference>
<sequence length="307" mass="34131">MSVVKSFAVGAGDMFFIKHNSDNFTIIDCDLSTENADEIIKELKAQSAEKGVTRFICTHPDGDHFGGIELLDDAMPIRNFYVVKNQAIKDNETASFERYCTLRDGDKAFYISKGCSRKWMNKHDDTRGSSGISILWPDLANASFVDALAACDAGESYNNTSAVVRYKLENGASLMWLGDLETDFMEAILDDIALEKTTIVFAAHHGRKSGKIPDSWLEKLDPQIIVIGEAPSRHLHYYTGYNTITQNIAGDITFDLAGNKVHIYVSTHGYSNARLSEKVTDEGQTKFSGYYGTIEVETEYTLEPAQD</sequence>
<reference evidence="2 3" key="1">
    <citation type="submission" date="2014-03" db="EMBL/GenBank/DDBJ databases">
        <title>Whole genome sequence of Novosphingobium resinovorum KF1.</title>
        <authorList>
            <person name="Gan H.M."/>
            <person name="Gan H.Y."/>
            <person name="Chew T.H."/>
            <person name="Savka M.A."/>
        </authorList>
    </citation>
    <scope>NUCLEOTIDE SEQUENCE [LARGE SCALE GENOMIC DNA]</scope>
    <source>
        <strain evidence="2 3">KF1</strain>
    </source>
</reference>
<dbReference type="Proteomes" id="UP000024329">
    <property type="component" value="Unassembled WGS sequence"/>
</dbReference>
<dbReference type="InterPro" id="IPR001279">
    <property type="entry name" value="Metallo-B-lactamas"/>
</dbReference>
<dbReference type="SUPFAM" id="SSF56281">
    <property type="entry name" value="Metallo-hydrolase/oxidoreductase"/>
    <property type="match status" value="1"/>
</dbReference>
<dbReference type="eggNOG" id="COG2333">
    <property type="taxonomic scope" value="Bacteria"/>
</dbReference>
<accession>A0A031K5P3</accession>
<protein>
    <recommendedName>
        <fullName evidence="1">Metallo-beta-lactamase domain-containing protein</fullName>
    </recommendedName>
</protein>
<comment type="caution">
    <text evidence="2">The sequence shown here is derived from an EMBL/GenBank/DDBJ whole genome shotgun (WGS) entry which is preliminary data.</text>
</comment>
<dbReference type="Gene3D" id="3.60.15.10">
    <property type="entry name" value="Ribonuclease Z/Hydroxyacylglutathione hydrolase-like"/>
    <property type="match status" value="1"/>
</dbReference>
<dbReference type="PATRIC" id="fig|158500.4.peg.61"/>
<dbReference type="PANTHER" id="PTHR30619">
    <property type="entry name" value="DNA INTERNALIZATION/COMPETENCE PROTEIN COMEC/REC2"/>
    <property type="match status" value="1"/>
</dbReference>
<evidence type="ECO:0000313" key="3">
    <source>
        <dbReference type="Proteomes" id="UP000024329"/>
    </source>
</evidence>
<dbReference type="PANTHER" id="PTHR30619:SF1">
    <property type="entry name" value="RECOMBINATION PROTEIN 2"/>
    <property type="match status" value="1"/>
</dbReference>
<gene>
    <name evidence="2" type="ORF">BV97_00059</name>
</gene>
<name>A0A031K5P3_9SPHN</name>
<feature type="domain" description="Metallo-beta-lactamase" evidence="1">
    <location>
        <begin position="10"/>
        <end position="85"/>
    </location>
</feature>
<dbReference type="Pfam" id="PF00753">
    <property type="entry name" value="Lactamase_B"/>
    <property type="match status" value="1"/>
</dbReference>
<dbReference type="RefSeq" id="WP_036522410.1">
    <property type="nucleotide sequence ID" value="NZ_JFYZ01000001.1"/>
</dbReference>
<evidence type="ECO:0000313" key="2">
    <source>
        <dbReference type="EMBL" id="EZP84308.1"/>
    </source>
</evidence>